<keyword evidence="2" id="KW-1185">Reference proteome</keyword>
<gene>
    <name evidence="1" type="ORF">V6N12_031343</name>
</gene>
<name>A0ABR2E8N6_9ROSI</name>
<protein>
    <submittedName>
        <fullName evidence="1">Uncharacterized protein</fullName>
    </submittedName>
</protein>
<evidence type="ECO:0000313" key="2">
    <source>
        <dbReference type="Proteomes" id="UP001472677"/>
    </source>
</evidence>
<evidence type="ECO:0000313" key="1">
    <source>
        <dbReference type="EMBL" id="KAK8554379.1"/>
    </source>
</evidence>
<sequence>MQIDEQIDLQIGDKVFPIRVVEMEEAIGPKCDCCCGIDVGSTGEDTDVANRSGCKEVDELKSMNPEVVATDSLNDMVVDDTFNGNSVDNTVLAKSATILMPNSSHLERIWKGNKREDPRVLGSAMPTS</sequence>
<dbReference type="Proteomes" id="UP001472677">
    <property type="component" value="Unassembled WGS sequence"/>
</dbReference>
<organism evidence="1 2">
    <name type="scientific">Hibiscus sabdariffa</name>
    <name type="common">roselle</name>
    <dbReference type="NCBI Taxonomy" id="183260"/>
    <lineage>
        <taxon>Eukaryota</taxon>
        <taxon>Viridiplantae</taxon>
        <taxon>Streptophyta</taxon>
        <taxon>Embryophyta</taxon>
        <taxon>Tracheophyta</taxon>
        <taxon>Spermatophyta</taxon>
        <taxon>Magnoliopsida</taxon>
        <taxon>eudicotyledons</taxon>
        <taxon>Gunneridae</taxon>
        <taxon>Pentapetalae</taxon>
        <taxon>rosids</taxon>
        <taxon>malvids</taxon>
        <taxon>Malvales</taxon>
        <taxon>Malvaceae</taxon>
        <taxon>Malvoideae</taxon>
        <taxon>Hibiscus</taxon>
    </lineage>
</organism>
<accession>A0ABR2E8N6</accession>
<reference evidence="1 2" key="1">
    <citation type="journal article" date="2024" name="G3 (Bethesda)">
        <title>Genome assembly of Hibiscus sabdariffa L. provides insights into metabolisms of medicinal natural products.</title>
        <authorList>
            <person name="Kim T."/>
        </authorList>
    </citation>
    <scope>NUCLEOTIDE SEQUENCE [LARGE SCALE GENOMIC DNA]</scope>
    <source>
        <strain evidence="1">TK-2024</strain>
        <tissue evidence="1">Old leaves</tissue>
    </source>
</reference>
<dbReference type="EMBL" id="JBBPBM010000019">
    <property type="protein sequence ID" value="KAK8554379.1"/>
    <property type="molecule type" value="Genomic_DNA"/>
</dbReference>
<proteinExistence type="predicted"/>
<comment type="caution">
    <text evidence="1">The sequence shown here is derived from an EMBL/GenBank/DDBJ whole genome shotgun (WGS) entry which is preliminary data.</text>
</comment>